<dbReference type="InterPro" id="IPR002792">
    <property type="entry name" value="TRAM_dom"/>
</dbReference>
<organism evidence="6 7">
    <name type="scientific">Arthrobacter caoxuetaonis</name>
    <dbReference type="NCBI Taxonomy" id="2886935"/>
    <lineage>
        <taxon>Bacteria</taxon>
        <taxon>Bacillati</taxon>
        <taxon>Actinomycetota</taxon>
        <taxon>Actinomycetes</taxon>
        <taxon>Micrococcales</taxon>
        <taxon>Micrococcaceae</taxon>
        <taxon>Arthrobacter</taxon>
    </lineage>
</organism>
<evidence type="ECO:0000313" key="7">
    <source>
        <dbReference type="Proteomes" id="UP001139158"/>
    </source>
</evidence>
<dbReference type="PANTHER" id="PTHR11061">
    <property type="entry name" value="RNA M5U METHYLTRANSFERASE"/>
    <property type="match status" value="1"/>
</dbReference>
<dbReference type="AlphaFoldDB" id="A0A9X1MFI1"/>
<proteinExistence type="inferred from homology"/>
<dbReference type="Proteomes" id="UP001139158">
    <property type="component" value="Unassembled WGS sequence"/>
</dbReference>
<dbReference type="Gene3D" id="2.40.50.140">
    <property type="entry name" value="Nucleic acid-binding proteins"/>
    <property type="match status" value="1"/>
</dbReference>
<dbReference type="InterPro" id="IPR010280">
    <property type="entry name" value="U5_MeTrfase_fam"/>
</dbReference>
<feature type="binding site" evidence="4">
    <location>
        <position position="338"/>
    </location>
    <ligand>
        <name>S-adenosyl-L-methionine</name>
        <dbReference type="ChEBI" id="CHEBI:59789"/>
    </ligand>
</feature>
<comment type="caution">
    <text evidence="6">The sequence shown here is derived from an EMBL/GenBank/DDBJ whole genome shotgun (WGS) entry which is preliminary data.</text>
</comment>
<reference evidence="6" key="1">
    <citation type="submission" date="2021-10" db="EMBL/GenBank/DDBJ databases">
        <title>Novel species in genus Arthrobacter.</title>
        <authorList>
            <person name="Liu Y."/>
        </authorList>
    </citation>
    <scope>NUCLEOTIDE SEQUENCE</scope>
    <source>
        <strain evidence="6">Zg-Y453</strain>
    </source>
</reference>
<dbReference type="SUPFAM" id="SSF50249">
    <property type="entry name" value="Nucleic acid-binding proteins"/>
    <property type="match status" value="1"/>
</dbReference>
<evidence type="ECO:0000256" key="3">
    <source>
        <dbReference type="ARBA" id="ARBA00022691"/>
    </source>
</evidence>
<comment type="similarity">
    <text evidence="4">Belongs to the class I-like SAM-binding methyltransferase superfamily. RNA M5U methyltransferase family.</text>
</comment>
<dbReference type="GO" id="GO:0070041">
    <property type="term" value="F:rRNA (uridine-C5-)-methyltransferase activity"/>
    <property type="evidence" value="ECO:0007669"/>
    <property type="project" value="TreeGrafter"/>
</dbReference>
<dbReference type="Pfam" id="PF01135">
    <property type="entry name" value="PCMT"/>
    <property type="match status" value="1"/>
</dbReference>
<dbReference type="Gene3D" id="2.40.50.1070">
    <property type="match status" value="1"/>
</dbReference>
<dbReference type="Pfam" id="PF05958">
    <property type="entry name" value="tRNA_U5-meth_tr"/>
    <property type="match status" value="1"/>
</dbReference>
<gene>
    <name evidence="6" type="ORF">LJ757_14905</name>
</gene>
<dbReference type="RefSeq" id="WP_227897040.1">
    <property type="nucleotide sequence ID" value="NZ_CP099466.1"/>
</dbReference>
<dbReference type="PROSITE" id="PS50926">
    <property type="entry name" value="TRAM"/>
    <property type="match status" value="1"/>
</dbReference>
<keyword evidence="2 4" id="KW-0808">Transferase</keyword>
<dbReference type="InterPro" id="IPR029063">
    <property type="entry name" value="SAM-dependent_MTases_sf"/>
</dbReference>
<evidence type="ECO:0000313" key="6">
    <source>
        <dbReference type="EMBL" id="MCC3299078.1"/>
    </source>
</evidence>
<feature type="binding site" evidence="4">
    <location>
        <position position="285"/>
    </location>
    <ligand>
        <name>S-adenosyl-L-methionine</name>
        <dbReference type="ChEBI" id="CHEBI:59789"/>
    </ligand>
</feature>
<dbReference type="EMBL" id="JAJFZV010000016">
    <property type="protein sequence ID" value="MCC3299078.1"/>
    <property type="molecule type" value="Genomic_DNA"/>
</dbReference>
<feature type="domain" description="TRAM" evidence="5">
    <location>
        <begin position="7"/>
        <end position="69"/>
    </location>
</feature>
<keyword evidence="3 4" id="KW-0949">S-adenosyl-L-methionine</keyword>
<dbReference type="SUPFAM" id="SSF53335">
    <property type="entry name" value="S-adenosyl-L-methionine-dependent methyltransferases"/>
    <property type="match status" value="1"/>
</dbReference>
<accession>A0A9X1MFI1</accession>
<dbReference type="InterPro" id="IPR012340">
    <property type="entry name" value="NA-bd_OB-fold"/>
</dbReference>
<keyword evidence="7" id="KW-1185">Reference proteome</keyword>
<dbReference type="Gene3D" id="3.40.50.150">
    <property type="entry name" value="Vaccinia Virus protein VP39"/>
    <property type="match status" value="1"/>
</dbReference>
<dbReference type="CDD" id="cd02440">
    <property type="entry name" value="AdoMet_MTases"/>
    <property type="match status" value="1"/>
</dbReference>
<keyword evidence="1 4" id="KW-0489">Methyltransferase</keyword>
<dbReference type="Pfam" id="PF01938">
    <property type="entry name" value="TRAM"/>
    <property type="match status" value="1"/>
</dbReference>
<feature type="binding site" evidence="4">
    <location>
        <position position="381"/>
    </location>
    <ligand>
        <name>S-adenosyl-L-methionine</name>
        <dbReference type="ChEBI" id="CHEBI:59789"/>
    </ligand>
</feature>
<name>A0A9X1MFI1_9MICC</name>
<dbReference type="GO" id="GO:0070475">
    <property type="term" value="P:rRNA base methylation"/>
    <property type="evidence" value="ECO:0007669"/>
    <property type="project" value="TreeGrafter"/>
</dbReference>
<sequence length="451" mass="48377">MPQNTLPPEDSQSLDLELRIGPAAHGGHFVARHEGRVVFVRHALPGELVRARLTEAGDKAKFWRADTVEVLEASPHRVEHFWAPADALRAGARGRLPVGGAEFGHIALEEQRRIKAGIFAEQLQRLGGLQREVTVEAAPGEDDGGLGWRTRASFSVAPGGKLAMHPHRSDELIPVQEMPLATGAINSLKLWDVDFTGTDRVEVAAPAVGGAPLVLLVPSPGTHPRTLARIASDIGTAADPGAGETVSVAAWDPESHDLTRLRGRTWVRENAAGHDFRVTGAGFWQIHRSAPLALTSAVRDGLQIQPGERVADLFAGAGLFTAPLADAAGETGHVLSVEGSPGASRDARKNLFSSPQVEVAQGRVDKVLRTREGGFDVVLLDPPRAGAGRTVVEQIDAASPRAIGYISCDPASFARDLAWFREAGWELDALRVFDLYPHTHHMESFAVLRKP</sequence>
<evidence type="ECO:0000256" key="4">
    <source>
        <dbReference type="PROSITE-ProRule" id="PRU01024"/>
    </source>
</evidence>
<dbReference type="PANTHER" id="PTHR11061:SF30">
    <property type="entry name" value="TRNA (URACIL(54)-C(5))-METHYLTRANSFERASE"/>
    <property type="match status" value="1"/>
</dbReference>
<evidence type="ECO:0000259" key="5">
    <source>
        <dbReference type="PROSITE" id="PS50926"/>
    </source>
</evidence>
<evidence type="ECO:0000256" key="2">
    <source>
        <dbReference type="ARBA" id="ARBA00022679"/>
    </source>
</evidence>
<feature type="active site" description="Nucleophile" evidence="4">
    <location>
        <position position="408"/>
    </location>
</feature>
<feature type="binding site" evidence="4">
    <location>
        <position position="314"/>
    </location>
    <ligand>
        <name>S-adenosyl-L-methionine</name>
        <dbReference type="ChEBI" id="CHEBI:59789"/>
    </ligand>
</feature>
<evidence type="ECO:0000256" key="1">
    <source>
        <dbReference type="ARBA" id="ARBA00022603"/>
    </source>
</evidence>
<dbReference type="PROSITE" id="PS51687">
    <property type="entry name" value="SAM_MT_RNA_M5U"/>
    <property type="match status" value="1"/>
</dbReference>
<protein>
    <submittedName>
        <fullName evidence="6">TRAM domain-containing protein</fullName>
    </submittedName>
</protein>